<protein>
    <submittedName>
        <fullName evidence="2 3">Uncharacterized protein</fullName>
    </submittedName>
</protein>
<name>A0A2K2CEV6_BRADI</name>
<dbReference type="AlphaFoldDB" id="A0A2K2CEV6"/>
<dbReference type="Proteomes" id="UP000008810">
    <property type="component" value="Chromosome 5"/>
</dbReference>
<accession>A0A2K2CEV6</accession>
<reference evidence="2" key="2">
    <citation type="submission" date="2017-06" db="EMBL/GenBank/DDBJ databases">
        <title>WGS assembly of Brachypodium distachyon.</title>
        <authorList>
            <consortium name="The International Brachypodium Initiative"/>
            <person name="Lucas S."/>
            <person name="Harmon-Smith M."/>
            <person name="Lail K."/>
            <person name="Tice H."/>
            <person name="Grimwood J."/>
            <person name="Bruce D."/>
            <person name="Barry K."/>
            <person name="Shu S."/>
            <person name="Lindquist E."/>
            <person name="Wang M."/>
            <person name="Pitluck S."/>
            <person name="Vogel J.P."/>
            <person name="Garvin D.F."/>
            <person name="Mockler T.C."/>
            <person name="Schmutz J."/>
            <person name="Rokhsar D."/>
            <person name="Bevan M.W."/>
        </authorList>
    </citation>
    <scope>NUCLEOTIDE SEQUENCE</scope>
    <source>
        <strain evidence="2">Bd21</strain>
    </source>
</reference>
<reference evidence="3" key="3">
    <citation type="submission" date="2018-08" db="UniProtKB">
        <authorList>
            <consortium name="EnsemblPlants"/>
        </authorList>
    </citation>
    <scope>IDENTIFICATION</scope>
    <source>
        <strain evidence="3">cv. Bd21</strain>
    </source>
</reference>
<evidence type="ECO:0000313" key="2">
    <source>
        <dbReference type="EMBL" id="PNT60567.1"/>
    </source>
</evidence>
<evidence type="ECO:0000313" key="3">
    <source>
        <dbReference type="EnsemblPlants" id="PNT60567"/>
    </source>
</evidence>
<evidence type="ECO:0000313" key="4">
    <source>
        <dbReference type="Proteomes" id="UP000008810"/>
    </source>
</evidence>
<dbReference type="InParanoid" id="A0A2K2CEV6"/>
<dbReference type="EnsemblPlants" id="PNT60567">
    <property type="protein sequence ID" value="PNT60567"/>
    <property type="gene ID" value="BRADI_5g01616v3"/>
</dbReference>
<feature type="compositionally biased region" description="Low complexity" evidence="1">
    <location>
        <begin position="15"/>
        <end position="28"/>
    </location>
</feature>
<sequence length="51" mass="5365">MDRPNWAGPSPPCAPARARAPARSSSSAVCKRVAPNAGRRHPAPDLPPRPL</sequence>
<keyword evidence="4" id="KW-1185">Reference proteome</keyword>
<dbReference type="EMBL" id="CM000884">
    <property type="protein sequence ID" value="PNT60567.1"/>
    <property type="molecule type" value="Genomic_DNA"/>
</dbReference>
<dbReference type="Gramene" id="PNT60567">
    <property type="protein sequence ID" value="PNT60567"/>
    <property type="gene ID" value="BRADI_5g01616v3"/>
</dbReference>
<reference evidence="2 3" key="1">
    <citation type="journal article" date="2010" name="Nature">
        <title>Genome sequencing and analysis of the model grass Brachypodium distachyon.</title>
        <authorList>
            <consortium name="International Brachypodium Initiative"/>
        </authorList>
    </citation>
    <scope>NUCLEOTIDE SEQUENCE [LARGE SCALE GENOMIC DNA]</scope>
    <source>
        <strain evidence="2 3">Bd21</strain>
    </source>
</reference>
<organism evidence="2">
    <name type="scientific">Brachypodium distachyon</name>
    <name type="common">Purple false brome</name>
    <name type="synonym">Trachynia distachya</name>
    <dbReference type="NCBI Taxonomy" id="15368"/>
    <lineage>
        <taxon>Eukaryota</taxon>
        <taxon>Viridiplantae</taxon>
        <taxon>Streptophyta</taxon>
        <taxon>Embryophyta</taxon>
        <taxon>Tracheophyta</taxon>
        <taxon>Spermatophyta</taxon>
        <taxon>Magnoliopsida</taxon>
        <taxon>Liliopsida</taxon>
        <taxon>Poales</taxon>
        <taxon>Poaceae</taxon>
        <taxon>BOP clade</taxon>
        <taxon>Pooideae</taxon>
        <taxon>Stipodae</taxon>
        <taxon>Brachypodieae</taxon>
        <taxon>Brachypodium</taxon>
    </lineage>
</organism>
<gene>
    <name evidence="2" type="ORF">BRADI_5g01616v3</name>
</gene>
<evidence type="ECO:0000256" key="1">
    <source>
        <dbReference type="SAM" id="MobiDB-lite"/>
    </source>
</evidence>
<proteinExistence type="predicted"/>
<feature type="region of interest" description="Disordered" evidence="1">
    <location>
        <begin position="1"/>
        <end position="51"/>
    </location>
</feature>